<proteinExistence type="predicted"/>
<dbReference type="EMBL" id="CP009515">
    <property type="protein sequence ID" value="AKB73562.1"/>
    <property type="molecule type" value="Genomic_DNA"/>
</dbReference>
<dbReference type="Proteomes" id="UP000033072">
    <property type="component" value="Chromosome"/>
</dbReference>
<dbReference type="AlphaFoldDB" id="A0A0E3S395"/>
<evidence type="ECO:0000313" key="1">
    <source>
        <dbReference type="EMBL" id="AKB73562.1"/>
    </source>
</evidence>
<accession>A0A0E3S395</accession>
<dbReference type="HOGENOM" id="CLU_2820880_0_0_2"/>
<dbReference type="PATRIC" id="fig|1434111.4.peg.386"/>
<keyword evidence="2" id="KW-1185">Reference proteome</keyword>
<sequence length="66" mass="7365">MKLTFIKSLLKLSGRSLEGSRLVRISRDGISQWSLINWLIYSRARGGYLSFFSPCAAIGMGLPSTR</sequence>
<evidence type="ECO:0000313" key="2">
    <source>
        <dbReference type="Proteomes" id="UP000033072"/>
    </source>
</evidence>
<reference evidence="1 2" key="1">
    <citation type="submission" date="2014-07" db="EMBL/GenBank/DDBJ databases">
        <title>Methanogenic archaea and the global carbon cycle.</title>
        <authorList>
            <person name="Henriksen J.R."/>
            <person name="Luke J."/>
            <person name="Reinhart S."/>
            <person name="Benedict M.N."/>
            <person name="Youngblut N.D."/>
            <person name="Metcalf M.E."/>
            <person name="Whitaker R.J."/>
            <person name="Metcalf W.W."/>
        </authorList>
    </citation>
    <scope>NUCLEOTIDE SEQUENCE [LARGE SCALE GENOMIC DNA]</scope>
    <source>
        <strain evidence="1 2">Z-7289</strain>
    </source>
</reference>
<organism evidence="1 2">
    <name type="scientific">Methanosarcina lacustris Z-7289</name>
    <dbReference type="NCBI Taxonomy" id="1434111"/>
    <lineage>
        <taxon>Archaea</taxon>
        <taxon>Methanobacteriati</taxon>
        <taxon>Methanobacteriota</taxon>
        <taxon>Stenosarchaea group</taxon>
        <taxon>Methanomicrobia</taxon>
        <taxon>Methanosarcinales</taxon>
        <taxon>Methanosarcinaceae</taxon>
        <taxon>Methanosarcina</taxon>
    </lineage>
</organism>
<protein>
    <submittedName>
        <fullName evidence="1">Uncharacterized protein</fullName>
    </submittedName>
</protein>
<dbReference type="KEGG" id="mls:MSLAZ_0301"/>
<gene>
    <name evidence="1" type="ORF">MSLAZ_0301</name>
</gene>
<name>A0A0E3S395_9EURY</name>